<keyword evidence="3" id="KW-1185">Reference proteome</keyword>
<feature type="compositionally biased region" description="Basic and acidic residues" evidence="1">
    <location>
        <begin position="254"/>
        <end position="270"/>
    </location>
</feature>
<evidence type="ECO:0000313" key="2">
    <source>
        <dbReference type="EMBL" id="KAJ8881970.1"/>
    </source>
</evidence>
<dbReference type="Gene3D" id="3.30.420.10">
    <property type="entry name" value="Ribonuclease H-like superfamily/Ribonuclease H"/>
    <property type="match status" value="1"/>
</dbReference>
<feature type="region of interest" description="Disordered" evidence="1">
    <location>
        <begin position="244"/>
        <end position="270"/>
    </location>
</feature>
<feature type="region of interest" description="Disordered" evidence="1">
    <location>
        <begin position="174"/>
        <end position="196"/>
    </location>
</feature>
<protein>
    <recommendedName>
        <fullName evidence="4">Tc1-like transposase DDE domain-containing protein</fullName>
    </recommendedName>
</protein>
<name>A0ABQ9HCA3_9NEOP</name>
<dbReference type="InterPro" id="IPR036397">
    <property type="entry name" value="RNaseH_sf"/>
</dbReference>
<sequence>MDPCYFQDDNVRCHVSRANMQWYADNNVRRLDWPTQSSELNPIEHLWDELDRRVRARQARQKSIAQLMEWLQEEWRRTPVDVLQTLVESMPDRVAAVIAARVSYWWGLCYSGMRTCSYLAALRSTVCPSTRIWRDLAEEHSLLEPRRVASWWRAAGIRGAGGLKAGVKKELLPSPRVPAGHSDKGLGEPRGWVSPRRNGAQEEAFSQVGIVPDDITDQRVFLRISRFLRPSIPALIHTHLTSPSAHKTSLGFKEGTRAGRSKGEKRTKGGEEYGWVGVAGVRRVDRPALPARLQGNGAKRKLDPTKHGADKRASRRPGSAKMASSLRPPKTPSVAFHSGRAVRALEKREIPKKIRRPAASSGTIPTCENPEAAPPIIEPGSAKWEACSRIHHHGPAPTYRNAVLQSAPVVNQTQCPSPEPCAANQRIGALTSTESPRNLIFMCSPILGRSTETRLHSGQMSRAKDEDEDFIYPPWSPPRDDQGNWRRSMGGPDKESAKERKVWKEDTRGEGEKKRACKRSRRHCSSRHAANELLSSLPPSPFTGILPGPRAASLNSFLAHCLFKHPLPPPPGEDTGALGDRTVNMADTLCGRLRPMSPLGRRRLPPATFARAFPGVTPPKQTLNTLRHEISCCTENLGFDMSACLSSESPHVFSSQPFPPEADIKLRCYKMHVGNGLSPQSSYIITLQGGEPIFLAGK</sequence>
<evidence type="ECO:0008006" key="4">
    <source>
        <dbReference type="Google" id="ProtNLM"/>
    </source>
</evidence>
<dbReference type="EMBL" id="JARBHB010000006">
    <property type="protein sequence ID" value="KAJ8881970.1"/>
    <property type="molecule type" value="Genomic_DNA"/>
</dbReference>
<evidence type="ECO:0000313" key="3">
    <source>
        <dbReference type="Proteomes" id="UP001159363"/>
    </source>
</evidence>
<evidence type="ECO:0000256" key="1">
    <source>
        <dbReference type="SAM" id="MobiDB-lite"/>
    </source>
</evidence>
<comment type="caution">
    <text evidence="2">The sequence shown here is derived from an EMBL/GenBank/DDBJ whole genome shotgun (WGS) entry which is preliminary data.</text>
</comment>
<feature type="compositionally biased region" description="Basic and acidic residues" evidence="1">
    <location>
        <begin position="343"/>
        <end position="352"/>
    </location>
</feature>
<organism evidence="2 3">
    <name type="scientific">Dryococelus australis</name>
    <dbReference type="NCBI Taxonomy" id="614101"/>
    <lineage>
        <taxon>Eukaryota</taxon>
        <taxon>Metazoa</taxon>
        <taxon>Ecdysozoa</taxon>
        <taxon>Arthropoda</taxon>
        <taxon>Hexapoda</taxon>
        <taxon>Insecta</taxon>
        <taxon>Pterygota</taxon>
        <taxon>Neoptera</taxon>
        <taxon>Polyneoptera</taxon>
        <taxon>Phasmatodea</taxon>
        <taxon>Verophasmatodea</taxon>
        <taxon>Anareolatae</taxon>
        <taxon>Phasmatidae</taxon>
        <taxon>Eurycanthinae</taxon>
        <taxon>Dryococelus</taxon>
    </lineage>
</organism>
<proteinExistence type="predicted"/>
<gene>
    <name evidence="2" type="ORF">PR048_018458</name>
</gene>
<feature type="compositionally biased region" description="Basic and acidic residues" evidence="1">
    <location>
        <begin position="300"/>
        <end position="312"/>
    </location>
</feature>
<feature type="region of interest" description="Disordered" evidence="1">
    <location>
        <begin position="452"/>
        <end position="523"/>
    </location>
</feature>
<reference evidence="2 3" key="1">
    <citation type="submission" date="2023-02" db="EMBL/GenBank/DDBJ databases">
        <title>LHISI_Scaffold_Assembly.</title>
        <authorList>
            <person name="Stuart O.P."/>
            <person name="Cleave R."/>
            <person name="Magrath M.J.L."/>
            <person name="Mikheyev A.S."/>
        </authorList>
    </citation>
    <scope>NUCLEOTIDE SEQUENCE [LARGE SCALE GENOMIC DNA]</scope>
    <source>
        <strain evidence="2">Daus_M_001</strain>
        <tissue evidence="2">Leg muscle</tissue>
    </source>
</reference>
<feature type="region of interest" description="Disordered" evidence="1">
    <location>
        <begin position="286"/>
        <end position="372"/>
    </location>
</feature>
<dbReference type="Proteomes" id="UP001159363">
    <property type="component" value="Chromosome 5"/>
</dbReference>
<feature type="compositionally biased region" description="Basic and acidic residues" evidence="1">
    <location>
        <begin position="492"/>
        <end position="514"/>
    </location>
</feature>
<accession>A0ABQ9HCA3</accession>